<sequence length="314" mass="35057">MYVDDDDNADDMWGDPHMRGLRGQRINWSGVDGGWYSLVKDDHADLSINVRVTAPLPDEFPDRQLMTSLAIMSEGYSVVIEVENPYTIVTGGCPEGVSPCLANGGLRIIVDGQEVDELLRFSRQMPVADGTMTMSASNLPVECRQFGGHRIWARMYQDILEDRRQLRGGESLEEWILRYDQNMPARRWCAKYIAENDLADLQANHAIFKIQTPTVTVRLNAGVNYQGDGELNWDGRVLPDLEFWQMDVGIDGLDVDNPALSGLLGETARPVYGENGEAVMEGSDAFRGTVEDYRVSSALGVHFALLDEKEEGHE</sequence>
<accession>D8LMW2</accession>
<proteinExistence type="predicted"/>
<dbReference type="Proteomes" id="UP000002630">
    <property type="component" value="Linkage Group LG15"/>
</dbReference>
<dbReference type="EMBL" id="FN649740">
    <property type="protein sequence ID" value="CBN74763.1"/>
    <property type="molecule type" value="Genomic_DNA"/>
</dbReference>
<evidence type="ECO:0000313" key="2">
    <source>
        <dbReference type="Proteomes" id="UP000002630"/>
    </source>
</evidence>
<gene>
    <name evidence="1" type="ORF">Esi_0041_0113</name>
</gene>
<dbReference type="InParanoid" id="D8LMW2"/>
<keyword evidence="2" id="KW-1185">Reference proteome</keyword>
<protein>
    <submittedName>
        <fullName evidence="1">Imm upregulated 3</fullName>
    </submittedName>
</protein>
<name>D8LMW2_ECTSI</name>
<reference evidence="1 2" key="1">
    <citation type="journal article" date="2010" name="Nature">
        <title>The Ectocarpus genome and the independent evolution of multicellularity in brown algae.</title>
        <authorList>
            <person name="Cock J.M."/>
            <person name="Sterck L."/>
            <person name="Rouze P."/>
            <person name="Scornet D."/>
            <person name="Allen A.E."/>
            <person name="Amoutzias G."/>
            <person name="Anthouard V."/>
            <person name="Artiguenave F."/>
            <person name="Aury J.M."/>
            <person name="Badger J.H."/>
            <person name="Beszteri B."/>
            <person name="Billiau K."/>
            <person name="Bonnet E."/>
            <person name="Bothwell J.H."/>
            <person name="Bowler C."/>
            <person name="Boyen C."/>
            <person name="Brownlee C."/>
            <person name="Carrano C.J."/>
            <person name="Charrier B."/>
            <person name="Cho G.Y."/>
            <person name="Coelho S.M."/>
            <person name="Collen J."/>
            <person name="Corre E."/>
            <person name="Da Silva C."/>
            <person name="Delage L."/>
            <person name="Delaroque N."/>
            <person name="Dittami S.M."/>
            <person name="Doulbeau S."/>
            <person name="Elias M."/>
            <person name="Farnham G."/>
            <person name="Gachon C.M."/>
            <person name="Gschloessl B."/>
            <person name="Heesch S."/>
            <person name="Jabbari K."/>
            <person name="Jubin C."/>
            <person name="Kawai H."/>
            <person name="Kimura K."/>
            <person name="Kloareg B."/>
            <person name="Kupper F.C."/>
            <person name="Lang D."/>
            <person name="Le Bail A."/>
            <person name="Leblanc C."/>
            <person name="Lerouge P."/>
            <person name="Lohr M."/>
            <person name="Lopez P.J."/>
            <person name="Martens C."/>
            <person name="Maumus F."/>
            <person name="Michel G."/>
            <person name="Miranda-Saavedra D."/>
            <person name="Morales J."/>
            <person name="Moreau H."/>
            <person name="Motomura T."/>
            <person name="Nagasato C."/>
            <person name="Napoli C.A."/>
            <person name="Nelson D.R."/>
            <person name="Nyvall-Collen P."/>
            <person name="Peters A.F."/>
            <person name="Pommier C."/>
            <person name="Potin P."/>
            <person name="Poulain J."/>
            <person name="Quesneville H."/>
            <person name="Read B."/>
            <person name="Rensing S.A."/>
            <person name="Ritter A."/>
            <person name="Rousvoal S."/>
            <person name="Samanta M."/>
            <person name="Samson G."/>
            <person name="Schroeder D.C."/>
            <person name="Segurens B."/>
            <person name="Strittmatter M."/>
            <person name="Tonon T."/>
            <person name="Tregear J.W."/>
            <person name="Valentin K."/>
            <person name="von Dassow P."/>
            <person name="Yamagishi T."/>
            <person name="Van de Peer Y."/>
            <person name="Wincker P."/>
        </authorList>
    </citation>
    <scope>NUCLEOTIDE SEQUENCE [LARGE SCALE GENOMIC DNA]</scope>
    <source>
        <strain evidence="2">Ec32 / CCAP1310/4</strain>
    </source>
</reference>
<dbReference type="AlphaFoldDB" id="D8LMW2"/>
<dbReference type="EMBL" id="FN648608">
    <property type="protein sequence ID" value="CBN74763.1"/>
    <property type="molecule type" value="Genomic_DNA"/>
</dbReference>
<dbReference type="OrthoDB" id="10293365at2759"/>
<evidence type="ECO:0000313" key="1">
    <source>
        <dbReference type="EMBL" id="CBN74763.1"/>
    </source>
</evidence>
<organism evidence="1 2">
    <name type="scientific">Ectocarpus siliculosus</name>
    <name type="common">Brown alga</name>
    <name type="synonym">Conferva siliculosa</name>
    <dbReference type="NCBI Taxonomy" id="2880"/>
    <lineage>
        <taxon>Eukaryota</taxon>
        <taxon>Sar</taxon>
        <taxon>Stramenopiles</taxon>
        <taxon>Ochrophyta</taxon>
        <taxon>PX clade</taxon>
        <taxon>Phaeophyceae</taxon>
        <taxon>Ectocarpales</taxon>
        <taxon>Ectocarpaceae</taxon>
        <taxon>Ectocarpus</taxon>
    </lineage>
</organism>